<proteinExistence type="predicted"/>
<name>A0A833WKZ3_PHYIN</name>
<evidence type="ECO:0008006" key="3">
    <source>
        <dbReference type="Google" id="ProtNLM"/>
    </source>
</evidence>
<organism evidence="1 2">
    <name type="scientific">Phytophthora infestans</name>
    <name type="common">Potato late blight agent</name>
    <name type="synonym">Botrytis infestans</name>
    <dbReference type="NCBI Taxonomy" id="4787"/>
    <lineage>
        <taxon>Eukaryota</taxon>
        <taxon>Sar</taxon>
        <taxon>Stramenopiles</taxon>
        <taxon>Oomycota</taxon>
        <taxon>Peronosporomycetes</taxon>
        <taxon>Peronosporales</taxon>
        <taxon>Peronosporaceae</taxon>
        <taxon>Phytophthora</taxon>
    </lineage>
</organism>
<evidence type="ECO:0000313" key="1">
    <source>
        <dbReference type="EMBL" id="KAF4040145.1"/>
    </source>
</evidence>
<keyword evidence="2" id="KW-1185">Reference proteome</keyword>
<gene>
    <name evidence="1" type="ORF">GN244_ATG07574</name>
</gene>
<protein>
    <recommendedName>
        <fullName evidence="3">Crinkler (CRN) family protein</fullName>
    </recommendedName>
</protein>
<dbReference type="Gene3D" id="3.40.50.300">
    <property type="entry name" value="P-loop containing nucleotide triphosphate hydrolases"/>
    <property type="match status" value="1"/>
</dbReference>
<reference evidence="1" key="1">
    <citation type="submission" date="2020-04" db="EMBL/GenBank/DDBJ databases">
        <title>Hybrid Assembly of Korean Phytophthora infestans isolates.</title>
        <authorList>
            <person name="Prokchorchik M."/>
            <person name="Lee Y."/>
            <person name="Seo J."/>
            <person name="Cho J.-H."/>
            <person name="Park Y.-E."/>
            <person name="Jang D.-C."/>
            <person name="Im J.-S."/>
            <person name="Choi J.-G."/>
            <person name="Park H.-J."/>
            <person name="Lee G.-B."/>
            <person name="Lee Y.-G."/>
            <person name="Hong S.-Y."/>
            <person name="Cho K."/>
            <person name="Sohn K.H."/>
        </authorList>
    </citation>
    <scope>NUCLEOTIDE SEQUENCE</scope>
    <source>
        <strain evidence="1">KR_1_A1</strain>
    </source>
</reference>
<evidence type="ECO:0000313" key="2">
    <source>
        <dbReference type="Proteomes" id="UP000602510"/>
    </source>
</evidence>
<sequence>MTSRIWYQLIDAITRGAFASTVPTSIRRTDDVEIIQEFRETIKASDQAQSPSLFGNINPIQLHVFRTLEDLLNRRLLESSEAMTGLGETEAEALLVEVPPLSPDLTLEAKQLSWTSSENRSQLVITAETLVLESSAAFVNGSGIGKPRTLYCRRQMIAQCNEIFRCSIQTYALLWIVGPTGVGKSCTALAYAYSLEAASWDVIWLHLSRKTPSIACMWLRGNTKMTCTIRKKTLESQLTMLLGSTTHNKKTVVFLDGYVKSIKEEEIASDMCKEWRQNDEYNHRLVCICSMVGRGGDYRPELYETIPSVVDHSDVELYNLERKEETANDECLEAGNGDKLTEDDAKVDEEDTLDEVDEEDTFALESWRIEDYREAINSDSFWESVKDMFPLRHESDGATVEERMQLLEMKYCVAGGSARLMFGVSTKKAVKSLNIAIQEMPNIESFSREFLGASPSGVVHRLLALYHRYDDSGDHDVCLVSDYVVRKAAVVLGPSLLKISQICIE</sequence>
<dbReference type="InterPro" id="IPR027417">
    <property type="entry name" value="P-loop_NTPase"/>
</dbReference>
<dbReference type="Proteomes" id="UP000602510">
    <property type="component" value="Unassembled WGS sequence"/>
</dbReference>
<comment type="caution">
    <text evidence="1">The sequence shown here is derived from an EMBL/GenBank/DDBJ whole genome shotgun (WGS) entry which is preliminary data.</text>
</comment>
<dbReference type="EMBL" id="WSZM01000151">
    <property type="protein sequence ID" value="KAF4040145.1"/>
    <property type="molecule type" value="Genomic_DNA"/>
</dbReference>
<dbReference type="AlphaFoldDB" id="A0A833WKZ3"/>
<accession>A0A833WKZ3</accession>
<dbReference type="SUPFAM" id="SSF52540">
    <property type="entry name" value="P-loop containing nucleoside triphosphate hydrolases"/>
    <property type="match status" value="1"/>
</dbReference>